<dbReference type="EMBL" id="JYNU01000016">
    <property type="protein sequence ID" value="KMO75640.1"/>
    <property type="molecule type" value="Genomic_DNA"/>
</dbReference>
<name>A0A0J6VX34_9MYCO</name>
<dbReference type="AlphaFoldDB" id="A0A0J6VX34"/>
<evidence type="ECO:0000313" key="7">
    <source>
        <dbReference type="EMBL" id="TDL04511.1"/>
    </source>
</evidence>
<evidence type="ECO:0000313" key="6">
    <source>
        <dbReference type="EMBL" id="KMO75640.1"/>
    </source>
</evidence>
<reference evidence="6 9" key="1">
    <citation type="journal article" date="2015" name="Genome Biol. Evol.">
        <title>Characterization of Three Mycobacterium spp. with Potential Use in Bioremediation by Genome Sequencing and Comparative Genomics.</title>
        <authorList>
            <person name="Das S."/>
            <person name="Pettersson B.M."/>
            <person name="Behra P.R."/>
            <person name="Ramesh M."/>
            <person name="Dasgupta S."/>
            <person name="Bhattacharya A."/>
            <person name="Kirsebom L.A."/>
        </authorList>
    </citation>
    <scope>NUCLEOTIDE SEQUENCE [LARGE SCALE GENOMIC DNA]</scope>
    <source>
        <strain evidence="6 9">DSM 44075</strain>
    </source>
</reference>
<sequence length="375" mass="39637" precursor="true">MNAITRLHQTRSPILRALVLATLLALIFAGSAAVAMHKTVTLTVDGASMTVPTMKSRVIDVVKENGFDVGERDDLFPAADTPVHQSDTIVLRRSRPLEISTDGGGTEQVWTTASTVQEALAQLRMTDKAPLAASRGSRVPLGGMALPVVSPKTVQLDDGGAVRTVRLAAPNVAALLDAAGAPLQQSDIVNPAPSAAIVDGMRITVTRVRIEKVTERLPLAPNNQQIPDVTLNMSRQVVEDPGMPGSQDVTFAVARVNGIETGRMPVANVIVVPARDGVLRIGAKPGTEVPAVSSPGQWDALARCEAGGNWAINTGNGFFGGVQFDQNTWERNGGLRYAQRADLATREEQIAIAEVTRARQGWGAWPVCSGRIGAS</sequence>
<evidence type="ECO:0000313" key="5">
    <source>
        <dbReference type="EMBL" id="KKF03175.1"/>
    </source>
</evidence>
<dbReference type="Proteomes" id="UP000034150">
    <property type="component" value="Unassembled WGS sequence"/>
</dbReference>
<dbReference type="InterPro" id="IPR010618">
    <property type="entry name" value="RPF"/>
</dbReference>
<evidence type="ECO:0000313" key="8">
    <source>
        <dbReference type="Proteomes" id="UP000034150"/>
    </source>
</evidence>
<dbReference type="PROSITE" id="PS51109">
    <property type="entry name" value="G5"/>
    <property type="match status" value="1"/>
</dbReference>
<evidence type="ECO:0000259" key="4">
    <source>
        <dbReference type="PROSITE" id="PS51109"/>
    </source>
</evidence>
<dbReference type="PANTHER" id="PTHR39160">
    <property type="entry name" value="CELL WALL-BINDING PROTEIN YOCH"/>
    <property type="match status" value="1"/>
</dbReference>
<dbReference type="InterPro" id="IPR007137">
    <property type="entry name" value="DUF348"/>
</dbReference>
<dbReference type="SUPFAM" id="SSF53955">
    <property type="entry name" value="Lysozyme-like"/>
    <property type="match status" value="1"/>
</dbReference>
<dbReference type="Pfam" id="PF07501">
    <property type="entry name" value="G5"/>
    <property type="match status" value="1"/>
</dbReference>
<dbReference type="EMBL" id="SDLP01000008">
    <property type="protein sequence ID" value="TDL04511.1"/>
    <property type="molecule type" value="Genomic_DNA"/>
</dbReference>
<dbReference type="Proteomes" id="UP000294952">
    <property type="component" value="Unassembled WGS sequence"/>
</dbReference>
<proteinExistence type="inferred from homology"/>
<dbReference type="Pfam" id="PF06737">
    <property type="entry name" value="Transglycosylas"/>
    <property type="match status" value="1"/>
</dbReference>
<evidence type="ECO:0000256" key="3">
    <source>
        <dbReference type="ARBA" id="ARBA00022801"/>
    </source>
</evidence>
<dbReference type="EC" id="3.-.-.-" evidence="6"/>
<organism evidence="6 9">
    <name type="scientific">Mycolicibacterium obuense</name>
    <dbReference type="NCBI Taxonomy" id="1807"/>
    <lineage>
        <taxon>Bacteria</taxon>
        <taxon>Bacillati</taxon>
        <taxon>Actinomycetota</taxon>
        <taxon>Actinomycetes</taxon>
        <taxon>Mycobacteriales</taxon>
        <taxon>Mycobacteriaceae</taxon>
        <taxon>Mycolicibacterium</taxon>
    </lineage>
</organism>
<evidence type="ECO:0000256" key="2">
    <source>
        <dbReference type="ARBA" id="ARBA00022729"/>
    </source>
</evidence>
<keyword evidence="3 6" id="KW-0378">Hydrolase</keyword>
<dbReference type="SMART" id="SM01208">
    <property type="entry name" value="G5"/>
    <property type="match status" value="1"/>
</dbReference>
<evidence type="ECO:0000313" key="9">
    <source>
        <dbReference type="Proteomes" id="UP000036313"/>
    </source>
</evidence>
<dbReference type="Gene3D" id="1.10.530.10">
    <property type="match status" value="1"/>
</dbReference>
<dbReference type="RefSeq" id="WP_046361848.1">
    <property type="nucleotide sequence ID" value="NZ_CALTXN010000015.1"/>
</dbReference>
<dbReference type="EMBL" id="LAUZ02000003">
    <property type="protein sequence ID" value="KKF03175.1"/>
    <property type="molecule type" value="Genomic_DNA"/>
</dbReference>
<feature type="domain" description="G5" evidence="4">
    <location>
        <begin position="205"/>
        <end position="285"/>
    </location>
</feature>
<accession>A0A0J6VX34</accession>
<protein>
    <submittedName>
        <fullName evidence="6 7">Resuscitation-promoting factor</fullName>
        <ecNumber evidence="6">3.-.-.-</ecNumber>
    </submittedName>
</protein>
<comment type="caution">
    <text evidence="6">The sequence shown here is derived from an EMBL/GenBank/DDBJ whole genome shotgun (WGS) entry which is preliminary data.</text>
</comment>
<dbReference type="GO" id="GO:0016787">
    <property type="term" value="F:hydrolase activity"/>
    <property type="evidence" value="ECO:0007669"/>
    <property type="project" value="UniProtKB-KW"/>
</dbReference>
<dbReference type="Proteomes" id="UP000036313">
    <property type="component" value="Unassembled WGS sequence"/>
</dbReference>
<dbReference type="PATRIC" id="fig|1807.13.peg.527"/>
<dbReference type="InterPro" id="IPR011098">
    <property type="entry name" value="G5_dom"/>
</dbReference>
<reference evidence="7 10" key="3">
    <citation type="submission" date="2019-01" db="EMBL/GenBank/DDBJ databases">
        <title>High-quality-draft genome sequences of five non-tuberculosis mycobacteriaceae isolated from a nosocomial environment.</title>
        <authorList>
            <person name="Tiago I."/>
            <person name="Alarico S."/>
            <person name="Pereira S.G."/>
            <person name="Coelho C."/>
            <person name="Maranha A."/>
            <person name="Empadinhas N."/>
        </authorList>
    </citation>
    <scope>NUCLEOTIDE SEQUENCE [LARGE SCALE GENOMIC DNA]</scope>
    <source>
        <strain evidence="7 10">22DIII</strain>
    </source>
</reference>
<reference evidence="5 8" key="2">
    <citation type="submission" date="2015-04" db="EMBL/GenBank/DDBJ databases">
        <title>Genome sequence of Mycobacterium obuense UC1.</title>
        <authorList>
            <person name="Greninger A.L."/>
            <person name="Cunningham G."/>
            <person name="Chiu C.Y."/>
            <person name="Miller S."/>
        </authorList>
    </citation>
    <scope>NUCLEOTIDE SEQUENCE [LARGE SCALE GENOMIC DNA]</scope>
    <source>
        <strain evidence="5 8">UC1</strain>
    </source>
</reference>
<dbReference type="Gene3D" id="2.20.230.10">
    <property type="entry name" value="Resuscitation-promoting factor rpfb"/>
    <property type="match status" value="1"/>
</dbReference>
<dbReference type="CDD" id="cd13925">
    <property type="entry name" value="RPF"/>
    <property type="match status" value="1"/>
</dbReference>
<gene>
    <name evidence="6" type="primary">rpfB</name>
    <name evidence="7" type="ORF">EUA04_22310</name>
    <name evidence="6" type="ORF">MOBUDSM44075_03010</name>
    <name evidence="5" type="ORF">WN67_04330</name>
</gene>
<dbReference type="Pfam" id="PF03990">
    <property type="entry name" value="DUF348"/>
    <property type="match status" value="3"/>
</dbReference>
<keyword evidence="2" id="KW-0732">Signal</keyword>
<dbReference type="InterPro" id="IPR051933">
    <property type="entry name" value="Resuscitation_pf_RpfB"/>
</dbReference>
<dbReference type="OrthoDB" id="1404170at2"/>
<evidence type="ECO:0000256" key="1">
    <source>
        <dbReference type="ARBA" id="ARBA00010830"/>
    </source>
</evidence>
<evidence type="ECO:0000313" key="10">
    <source>
        <dbReference type="Proteomes" id="UP000294952"/>
    </source>
</evidence>
<dbReference type="InterPro" id="IPR023346">
    <property type="entry name" value="Lysozyme-like_dom_sf"/>
</dbReference>
<keyword evidence="8" id="KW-1185">Reference proteome</keyword>
<dbReference type="PANTHER" id="PTHR39160:SF4">
    <property type="entry name" value="RESUSCITATION-PROMOTING FACTOR RPFB"/>
    <property type="match status" value="1"/>
</dbReference>
<dbReference type="STRING" id="1807.MOBUDSM44075_03010"/>
<comment type="similarity">
    <text evidence="1">Belongs to the transglycosylase family. Rpf subfamily.</text>
</comment>